<organism evidence="1 2">
    <name type="scientific">Chungangia koreensis</name>
    <dbReference type="NCBI Taxonomy" id="752657"/>
    <lineage>
        <taxon>Bacteria</taxon>
        <taxon>Bacillati</taxon>
        <taxon>Bacillota</taxon>
        <taxon>Bacilli</taxon>
        <taxon>Lactobacillales</taxon>
        <taxon>Chungangia</taxon>
    </lineage>
</organism>
<dbReference type="Proteomes" id="UP001595817">
    <property type="component" value="Unassembled WGS sequence"/>
</dbReference>
<evidence type="ECO:0000313" key="1">
    <source>
        <dbReference type="EMBL" id="MFC4411463.1"/>
    </source>
</evidence>
<dbReference type="RefSeq" id="WP_378156438.1">
    <property type="nucleotide sequence ID" value="NZ_JBHSEC010000020.1"/>
</dbReference>
<proteinExistence type="predicted"/>
<name>A0ABV8X7S1_9LACT</name>
<dbReference type="EMBL" id="JBHSEC010000020">
    <property type="protein sequence ID" value="MFC4411463.1"/>
    <property type="molecule type" value="Genomic_DNA"/>
</dbReference>
<keyword evidence="2" id="KW-1185">Reference proteome</keyword>
<reference evidence="2" key="1">
    <citation type="journal article" date="2019" name="Int. J. Syst. Evol. Microbiol.">
        <title>The Global Catalogue of Microorganisms (GCM) 10K type strain sequencing project: providing services to taxonomists for standard genome sequencing and annotation.</title>
        <authorList>
            <consortium name="The Broad Institute Genomics Platform"/>
            <consortium name="The Broad Institute Genome Sequencing Center for Infectious Disease"/>
            <person name="Wu L."/>
            <person name="Ma J."/>
        </authorList>
    </citation>
    <scope>NUCLEOTIDE SEQUENCE [LARGE SCALE GENOMIC DNA]</scope>
    <source>
        <strain evidence="2">CCUG 59778</strain>
    </source>
</reference>
<comment type="caution">
    <text evidence="1">The sequence shown here is derived from an EMBL/GenBank/DDBJ whole genome shotgun (WGS) entry which is preliminary data.</text>
</comment>
<sequence length="77" mass="8835">MGDIDKRNRFDEEIFAYRITKDKKVFISFQGKHVTTLAGKASEKFLSKIQSADFKEAQLLMAKATGNFKHGNEKDHK</sequence>
<evidence type="ECO:0000313" key="2">
    <source>
        <dbReference type="Proteomes" id="UP001595817"/>
    </source>
</evidence>
<gene>
    <name evidence="1" type="ORF">ACFOZY_13630</name>
</gene>
<accession>A0ABV8X7S1</accession>
<protein>
    <submittedName>
        <fullName evidence="1">Uncharacterized protein</fullName>
    </submittedName>
</protein>